<evidence type="ECO:0000313" key="1">
    <source>
        <dbReference type="EMBL" id="KAL3637689.1"/>
    </source>
</evidence>
<dbReference type="Proteomes" id="UP001632038">
    <property type="component" value="Unassembled WGS sequence"/>
</dbReference>
<name>A0ABD3D945_9LAMI</name>
<organism evidence="1 2">
    <name type="scientific">Castilleja foliolosa</name>
    <dbReference type="NCBI Taxonomy" id="1961234"/>
    <lineage>
        <taxon>Eukaryota</taxon>
        <taxon>Viridiplantae</taxon>
        <taxon>Streptophyta</taxon>
        <taxon>Embryophyta</taxon>
        <taxon>Tracheophyta</taxon>
        <taxon>Spermatophyta</taxon>
        <taxon>Magnoliopsida</taxon>
        <taxon>eudicotyledons</taxon>
        <taxon>Gunneridae</taxon>
        <taxon>Pentapetalae</taxon>
        <taxon>asterids</taxon>
        <taxon>lamiids</taxon>
        <taxon>Lamiales</taxon>
        <taxon>Orobanchaceae</taxon>
        <taxon>Pedicularideae</taxon>
        <taxon>Castillejinae</taxon>
        <taxon>Castilleja</taxon>
    </lineage>
</organism>
<gene>
    <name evidence="1" type="ORF">CASFOL_018137</name>
</gene>
<protein>
    <submittedName>
        <fullName evidence="1">Uncharacterized protein</fullName>
    </submittedName>
</protein>
<dbReference type="AlphaFoldDB" id="A0ABD3D945"/>
<dbReference type="EMBL" id="JAVIJP010000023">
    <property type="protein sequence ID" value="KAL3637689.1"/>
    <property type="molecule type" value="Genomic_DNA"/>
</dbReference>
<keyword evidence="2" id="KW-1185">Reference proteome</keyword>
<evidence type="ECO:0000313" key="2">
    <source>
        <dbReference type="Proteomes" id="UP001632038"/>
    </source>
</evidence>
<sequence length="53" mass="5933">MSIQGFPNRATTKSLFPASTRTSQLRLPPLSKLHSTIYKGKDLEITSSVLDWL</sequence>
<reference evidence="2" key="1">
    <citation type="journal article" date="2024" name="IScience">
        <title>Strigolactones Initiate the Formation of Haustorium-like Structures in Castilleja.</title>
        <authorList>
            <person name="Buerger M."/>
            <person name="Peterson D."/>
            <person name="Chory J."/>
        </authorList>
    </citation>
    <scope>NUCLEOTIDE SEQUENCE [LARGE SCALE GENOMIC DNA]</scope>
</reference>
<comment type="caution">
    <text evidence="1">The sequence shown here is derived from an EMBL/GenBank/DDBJ whole genome shotgun (WGS) entry which is preliminary data.</text>
</comment>
<proteinExistence type="predicted"/>
<accession>A0ABD3D945</accession>